<evidence type="ECO:0000256" key="3">
    <source>
        <dbReference type="ARBA" id="ARBA00022840"/>
    </source>
</evidence>
<name>A0A090WCS2_9FLAO</name>
<dbReference type="GO" id="GO:0005524">
    <property type="term" value="F:ATP binding"/>
    <property type="evidence" value="ECO:0007669"/>
    <property type="project" value="UniProtKB-KW"/>
</dbReference>
<keyword evidence="3 6" id="KW-0067">ATP-binding</keyword>
<evidence type="ECO:0000313" key="8">
    <source>
        <dbReference type="EMBL" id="GAL65337.1"/>
    </source>
</evidence>
<evidence type="ECO:0000259" key="7">
    <source>
        <dbReference type="Pfam" id="PF00749"/>
    </source>
</evidence>
<evidence type="ECO:0000256" key="2">
    <source>
        <dbReference type="ARBA" id="ARBA00022741"/>
    </source>
</evidence>
<dbReference type="Gene3D" id="3.40.50.620">
    <property type="entry name" value="HUPs"/>
    <property type="match status" value="1"/>
</dbReference>
<evidence type="ECO:0000256" key="1">
    <source>
        <dbReference type="ARBA" id="ARBA00022598"/>
    </source>
</evidence>
<keyword evidence="5 6" id="KW-0030">Aminoacyl-tRNA synthetase</keyword>
<keyword evidence="4 6" id="KW-0648">Protein biosynthesis</keyword>
<evidence type="ECO:0000313" key="9">
    <source>
        <dbReference type="Proteomes" id="UP000029641"/>
    </source>
</evidence>
<keyword evidence="2 6" id="KW-0547">Nucleotide-binding</keyword>
<dbReference type="PANTHER" id="PTHR43311:SF2">
    <property type="entry name" value="GLUTAMATE--TRNA LIGASE, MITOCHONDRIAL-RELATED"/>
    <property type="match status" value="1"/>
</dbReference>
<dbReference type="InterPro" id="IPR020061">
    <property type="entry name" value="Glu_tRNA_lig_a-bdl"/>
</dbReference>
<gene>
    <name evidence="8" type="ORF">JCM19301_3797</name>
</gene>
<dbReference type="Proteomes" id="UP000029641">
    <property type="component" value="Unassembled WGS sequence"/>
</dbReference>
<keyword evidence="1 6" id="KW-0436">Ligase</keyword>
<comment type="similarity">
    <text evidence="6">Belongs to the class-I aminoacyl-tRNA synthetase family.</text>
</comment>
<dbReference type="PANTHER" id="PTHR43311">
    <property type="entry name" value="GLUTAMATE--TRNA LIGASE"/>
    <property type="match status" value="1"/>
</dbReference>
<comment type="caution">
    <text evidence="8">The sequence shown here is derived from an EMBL/GenBank/DDBJ whole genome shotgun (WGS) entry which is preliminary data.</text>
</comment>
<dbReference type="EC" id="6.1.1.17" evidence="8"/>
<accession>A0A090WCS2</accession>
<organism evidence="8 9">
    <name type="scientific">Jejuia pallidilutea</name>
    <dbReference type="NCBI Taxonomy" id="504487"/>
    <lineage>
        <taxon>Bacteria</taxon>
        <taxon>Pseudomonadati</taxon>
        <taxon>Bacteroidota</taxon>
        <taxon>Flavobacteriia</taxon>
        <taxon>Flavobacteriales</taxon>
        <taxon>Flavobacteriaceae</taxon>
        <taxon>Jejuia</taxon>
    </lineage>
</organism>
<dbReference type="SUPFAM" id="SSF52374">
    <property type="entry name" value="Nucleotidylyl transferase"/>
    <property type="match status" value="1"/>
</dbReference>
<evidence type="ECO:0000256" key="6">
    <source>
        <dbReference type="RuleBase" id="RU363037"/>
    </source>
</evidence>
<evidence type="ECO:0000256" key="4">
    <source>
        <dbReference type="ARBA" id="ARBA00022917"/>
    </source>
</evidence>
<dbReference type="Gene3D" id="1.10.1160.10">
    <property type="entry name" value="Glutamyl-trna Synthetase, Domain 2"/>
    <property type="match status" value="1"/>
</dbReference>
<dbReference type="GO" id="GO:0004818">
    <property type="term" value="F:glutamate-tRNA ligase activity"/>
    <property type="evidence" value="ECO:0007669"/>
    <property type="project" value="UniProtKB-EC"/>
</dbReference>
<dbReference type="Pfam" id="PF00749">
    <property type="entry name" value="tRNA-synt_1c"/>
    <property type="match status" value="1"/>
</dbReference>
<protein>
    <submittedName>
        <fullName evidence="8">Glutamyl-tRNA synthetase</fullName>
        <ecNumber evidence="8">6.1.1.17</ecNumber>
    </submittedName>
</protein>
<proteinExistence type="inferred from homology"/>
<feature type="domain" description="Glutamyl/glutaminyl-tRNA synthetase class Ib catalytic" evidence="7">
    <location>
        <begin position="1"/>
        <end position="117"/>
    </location>
</feature>
<dbReference type="InterPro" id="IPR014729">
    <property type="entry name" value="Rossmann-like_a/b/a_fold"/>
</dbReference>
<dbReference type="EMBL" id="BBNR01000001">
    <property type="protein sequence ID" value="GAL65337.1"/>
    <property type="molecule type" value="Genomic_DNA"/>
</dbReference>
<sequence>MEITHVIRGEEWLPSLALHYQLYQAFEWEAPEFAHLPLILKPTGKGKLSKRDGDKLGFPVFPLEWKDPKTGEISRGYKEDGYFPEAMVNFLAFLGWNPGTEQEIFSLNELIEAFDLER</sequence>
<dbReference type="InterPro" id="IPR049940">
    <property type="entry name" value="GluQ/Sye"/>
</dbReference>
<dbReference type="GO" id="GO:0005829">
    <property type="term" value="C:cytosol"/>
    <property type="evidence" value="ECO:0007669"/>
    <property type="project" value="TreeGrafter"/>
</dbReference>
<dbReference type="GO" id="GO:0006424">
    <property type="term" value="P:glutamyl-tRNA aminoacylation"/>
    <property type="evidence" value="ECO:0007669"/>
    <property type="project" value="TreeGrafter"/>
</dbReference>
<reference evidence="8 9" key="1">
    <citation type="journal article" date="2014" name="Genome Announc.">
        <title>Draft Genome Sequence of Marine Flavobacterium Jejuia pallidilutea Strain 11shimoA1 and Pigmentation Mutants.</title>
        <authorList>
            <person name="Takatani N."/>
            <person name="Nakanishi M."/>
            <person name="Meirelles P."/>
            <person name="Mino S."/>
            <person name="Suda W."/>
            <person name="Oshima K."/>
            <person name="Hattori M."/>
            <person name="Ohkuma M."/>
            <person name="Hosokawa M."/>
            <person name="Miyashita K."/>
            <person name="Thompson F.L."/>
            <person name="Niwa A."/>
            <person name="Sawabe T."/>
            <person name="Sawabe T."/>
        </authorList>
    </citation>
    <scope>NUCLEOTIDE SEQUENCE [LARGE SCALE GENOMIC DNA]</scope>
    <source>
        <strain evidence="8 9">JCM 19301</strain>
    </source>
</reference>
<dbReference type="InterPro" id="IPR020058">
    <property type="entry name" value="Glu/Gln-tRNA-synth_Ib_cat-dom"/>
</dbReference>
<evidence type="ECO:0000256" key="5">
    <source>
        <dbReference type="ARBA" id="ARBA00023146"/>
    </source>
</evidence>
<dbReference type="AlphaFoldDB" id="A0A090WCS2"/>